<evidence type="ECO:0000256" key="3">
    <source>
        <dbReference type="ARBA" id="ARBA00025265"/>
    </source>
</evidence>
<dbReference type="Pfam" id="PF03776">
    <property type="entry name" value="MinE"/>
    <property type="match status" value="1"/>
</dbReference>
<gene>
    <name evidence="4 5" type="primary">minE</name>
    <name evidence="5" type="ORF">WCN91_10215</name>
</gene>
<keyword evidence="4" id="KW-0131">Cell cycle</keyword>
<dbReference type="Gene3D" id="3.30.1070.10">
    <property type="entry name" value="Cell division topological specificity factor MinE"/>
    <property type="match status" value="1"/>
</dbReference>
<dbReference type="SUPFAM" id="SSF55229">
    <property type="entry name" value="Cell division protein MinE topological specificity domain"/>
    <property type="match status" value="1"/>
</dbReference>
<keyword evidence="6" id="KW-1185">Reference proteome</keyword>
<comment type="caution">
    <text evidence="5">The sequence shown here is derived from an EMBL/GenBank/DDBJ whole genome shotgun (WGS) entry which is preliminary data.</text>
</comment>
<reference evidence="5 6" key="1">
    <citation type="submission" date="2024-03" db="EMBL/GenBank/DDBJ databases">
        <title>Pseudoalteromonas qingdaonensis sp. nov., isolated from the intestines of marine benthic organisms.</title>
        <authorList>
            <person name="Lin X."/>
            <person name="Fang S."/>
            <person name="Hu X."/>
        </authorList>
    </citation>
    <scope>NUCLEOTIDE SEQUENCE [LARGE SCALE GENOMIC DNA]</scope>
    <source>
        <strain evidence="5 6">YIC-827</strain>
    </source>
</reference>
<evidence type="ECO:0000256" key="1">
    <source>
        <dbReference type="ARBA" id="ARBA00008168"/>
    </source>
</evidence>
<evidence type="ECO:0000313" key="6">
    <source>
        <dbReference type="Proteomes" id="UP001447008"/>
    </source>
</evidence>
<proteinExistence type="inferred from homology"/>
<evidence type="ECO:0000256" key="2">
    <source>
        <dbReference type="ARBA" id="ARBA00020112"/>
    </source>
</evidence>
<dbReference type="HAMAP" id="MF_00262">
    <property type="entry name" value="MinE"/>
    <property type="match status" value="1"/>
</dbReference>
<organism evidence="5 6">
    <name type="scientific">Pseudoalteromonas qingdaonensis</name>
    <dbReference type="NCBI Taxonomy" id="3131913"/>
    <lineage>
        <taxon>Bacteria</taxon>
        <taxon>Pseudomonadati</taxon>
        <taxon>Pseudomonadota</taxon>
        <taxon>Gammaproteobacteria</taxon>
        <taxon>Alteromonadales</taxon>
        <taxon>Pseudoalteromonadaceae</taxon>
        <taxon>Pseudoalteromonas</taxon>
    </lineage>
</organism>
<dbReference type="InterPro" id="IPR036707">
    <property type="entry name" value="MinE_sf"/>
</dbReference>
<dbReference type="RefSeq" id="WP_342678712.1">
    <property type="nucleotide sequence ID" value="NZ_JBCGCU010000010.1"/>
</dbReference>
<accession>A0ABU9MZI7</accession>
<dbReference type="EMBL" id="JBCGCU010000010">
    <property type="protein sequence ID" value="MEM0515779.1"/>
    <property type="molecule type" value="Genomic_DNA"/>
</dbReference>
<dbReference type="InterPro" id="IPR005527">
    <property type="entry name" value="MinE"/>
</dbReference>
<evidence type="ECO:0000313" key="5">
    <source>
        <dbReference type="EMBL" id="MEM0515779.1"/>
    </source>
</evidence>
<comment type="function">
    <text evidence="3 4">Prevents the cell division inhibition by proteins MinC and MinD at internal division sites while permitting inhibition at polar sites. This ensures cell division at the proper site by restricting the formation of a division septum at the midpoint of the long axis of the cell.</text>
</comment>
<dbReference type="NCBIfam" id="NF001422">
    <property type="entry name" value="PRK00296.1"/>
    <property type="match status" value="1"/>
</dbReference>
<keyword evidence="4 5" id="KW-0132">Cell division</keyword>
<sequence length="86" mass="9898">MSLLDYFRSQKKTSASTAKERLQIIVAHERSQRGTPDYLPQLKQDILDVIRKYVAIDAEAVQVQLEQNEDDLAVLELNVTLPDEER</sequence>
<comment type="similarity">
    <text evidence="1 4">Belongs to the MinE family.</text>
</comment>
<dbReference type="NCBIfam" id="TIGR01215">
    <property type="entry name" value="minE"/>
    <property type="match status" value="1"/>
</dbReference>
<name>A0ABU9MZI7_9GAMM</name>
<dbReference type="Proteomes" id="UP001447008">
    <property type="component" value="Unassembled WGS sequence"/>
</dbReference>
<dbReference type="GO" id="GO:0051301">
    <property type="term" value="P:cell division"/>
    <property type="evidence" value="ECO:0007669"/>
    <property type="project" value="UniProtKB-KW"/>
</dbReference>
<protein>
    <recommendedName>
        <fullName evidence="2 4">Cell division topological specificity factor</fullName>
    </recommendedName>
</protein>
<evidence type="ECO:0000256" key="4">
    <source>
        <dbReference type="HAMAP-Rule" id="MF_00262"/>
    </source>
</evidence>